<comment type="cofactor">
    <cofactor evidence="1">
        <name>[4Fe-4S] cluster</name>
        <dbReference type="ChEBI" id="CHEBI:49883"/>
    </cofactor>
</comment>
<evidence type="ECO:0000256" key="6">
    <source>
        <dbReference type="ARBA" id="ARBA00023004"/>
    </source>
</evidence>
<evidence type="ECO:0000256" key="4">
    <source>
        <dbReference type="ARBA" id="ARBA00022723"/>
    </source>
</evidence>
<dbReference type="InterPro" id="IPR034391">
    <property type="entry name" value="AdoMet-like_SPASM_containing"/>
</dbReference>
<dbReference type="PROSITE" id="PS01305">
    <property type="entry name" value="MOAA_NIFB_PQQE"/>
    <property type="match status" value="1"/>
</dbReference>
<dbReference type="InterPro" id="IPR023885">
    <property type="entry name" value="4Fe4S-binding_SPASM_dom"/>
</dbReference>
<dbReference type="InterPro" id="IPR027586">
    <property type="entry name" value="rSAM_metal_mat"/>
</dbReference>
<evidence type="ECO:0000256" key="1">
    <source>
        <dbReference type="ARBA" id="ARBA00001966"/>
    </source>
</evidence>
<dbReference type="InterPro" id="IPR050377">
    <property type="entry name" value="Radical_SAM_PqqE_MftC-like"/>
</dbReference>
<protein>
    <submittedName>
        <fullName evidence="9">Radical sam domain protein</fullName>
    </submittedName>
</protein>
<gene>
    <name evidence="9" type="ORF">ASZ90_002059</name>
</gene>
<keyword evidence="5" id="KW-0560">Oxidoreductase</keyword>
<dbReference type="NCBIfam" id="TIGR04311">
    <property type="entry name" value="rSAM_Geo_metal"/>
    <property type="match status" value="1"/>
</dbReference>
<dbReference type="Gene3D" id="3.20.20.70">
    <property type="entry name" value="Aldolase class I"/>
    <property type="match status" value="2"/>
</dbReference>
<dbReference type="CDD" id="cd01335">
    <property type="entry name" value="Radical_SAM"/>
    <property type="match status" value="1"/>
</dbReference>
<accession>A0A0W8G6F9</accession>
<sequence>MEPSADKAFLRPLPAKIQVEVTTRCNLRCAMCVKSAAGCDIPEGELSLDAFRNIAPALPSCQALVLSGIGEPLMHPGLPDMAAFARARMPETSMLGFQTNGLLLTPDMARRLAGAGVDTICLSVDALDGAATGGVLHGQGETARLARACDMLRRAFVRSPRPLRLGVEFVLMADTARQLPAVVRWAGERGAAFVIVSHVLAYDAAMQGQSLFDPNTVKATEVFQKWKARAMREGLDIHDSLTFLTTYHRTNDQKRLTELVRRMHEDAHARGVWLHLRNLLDWDRRNLDWREELYAEARAAARDGGLELRLPPLQAVDDRRCHFIEDGAAFVTARGDVSPCQFLWHAYACHMDGVQKHIRPVTFGNLGTEPLDAVWASAAYADFRREVMEYAYPYCANCALVPCDDIIGDVSPFEADCLGGTVPCGHCLWCMGGLQCLL</sequence>
<dbReference type="SFLD" id="SFLDG01387">
    <property type="entry name" value="BtrN-like_SPASM_domain_contain"/>
    <property type="match status" value="1"/>
</dbReference>
<dbReference type="InterPro" id="IPR000385">
    <property type="entry name" value="MoaA_NifB_PqqE_Fe-S-bd_CS"/>
</dbReference>
<dbReference type="PANTHER" id="PTHR11228:SF7">
    <property type="entry name" value="PQQA PEPTIDE CYCLASE"/>
    <property type="match status" value="1"/>
</dbReference>
<dbReference type="PROSITE" id="PS51918">
    <property type="entry name" value="RADICAL_SAM"/>
    <property type="match status" value="1"/>
</dbReference>
<reference evidence="9" key="1">
    <citation type="journal article" date="2015" name="Proc. Natl. Acad. Sci. U.S.A.">
        <title>Networks of energetic and metabolic interactions define dynamics in microbial communities.</title>
        <authorList>
            <person name="Embree M."/>
            <person name="Liu J.K."/>
            <person name="Al-Bassam M.M."/>
            <person name="Zengler K."/>
        </authorList>
    </citation>
    <scope>NUCLEOTIDE SEQUENCE</scope>
</reference>
<evidence type="ECO:0000256" key="2">
    <source>
        <dbReference type="ARBA" id="ARBA00022485"/>
    </source>
</evidence>
<evidence type="ECO:0000256" key="7">
    <source>
        <dbReference type="ARBA" id="ARBA00023014"/>
    </source>
</evidence>
<dbReference type="EMBL" id="LNQE01000259">
    <property type="protein sequence ID" value="KUG28099.1"/>
    <property type="molecule type" value="Genomic_DNA"/>
</dbReference>
<dbReference type="GO" id="GO:0016491">
    <property type="term" value="F:oxidoreductase activity"/>
    <property type="evidence" value="ECO:0007669"/>
    <property type="project" value="UniProtKB-KW"/>
</dbReference>
<keyword evidence="4" id="KW-0479">Metal-binding</keyword>
<dbReference type="CDD" id="cd21121">
    <property type="entry name" value="SPASM_Cmo-like"/>
    <property type="match status" value="1"/>
</dbReference>
<name>A0A0W8G6F9_9ZZZZ</name>
<dbReference type="SFLD" id="SFLDG01067">
    <property type="entry name" value="SPASM/twitch_domain_containing"/>
    <property type="match status" value="1"/>
</dbReference>
<evidence type="ECO:0000256" key="3">
    <source>
        <dbReference type="ARBA" id="ARBA00022691"/>
    </source>
</evidence>
<dbReference type="GO" id="GO:0046872">
    <property type="term" value="F:metal ion binding"/>
    <property type="evidence" value="ECO:0007669"/>
    <property type="project" value="UniProtKB-KW"/>
</dbReference>
<dbReference type="Pfam" id="PF04055">
    <property type="entry name" value="Radical_SAM"/>
    <property type="match status" value="1"/>
</dbReference>
<dbReference type="PANTHER" id="PTHR11228">
    <property type="entry name" value="RADICAL SAM DOMAIN PROTEIN"/>
    <property type="match status" value="1"/>
</dbReference>
<keyword evidence="2" id="KW-0004">4Fe-4S</keyword>
<evidence type="ECO:0000259" key="8">
    <source>
        <dbReference type="PROSITE" id="PS51918"/>
    </source>
</evidence>
<evidence type="ECO:0000313" key="9">
    <source>
        <dbReference type="EMBL" id="KUG28099.1"/>
    </source>
</evidence>
<keyword evidence="6" id="KW-0408">Iron</keyword>
<organism evidence="9">
    <name type="scientific">hydrocarbon metagenome</name>
    <dbReference type="NCBI Taxonomy" id="938273"/>
    <lineage>
        <taxon>unclassified sequences</taxon>
        <taxon>metagenomes</taxon>
        <taxon>ecological metagenomes</taxon>
    </lineage>
</organism>
<feature type="domain" description="Radical SAM core" evidence="8">
    <location>
        <begin position="11"/>
        <end position="236"/>
    </location>
</feature>
<dbReference type="InterPro" id="IPR058240">
    <property type="entry name" value="rSAM_sf"/>
</dbReference>
<dbReference type="Pfam" id="PF13186">
    <property type="entry name" value="SPASM"/>
    <property type="match status" value="1"/>
</dbReference>
<dbReference type="SUPFAM" id="SSF102114">
    <property type="entry name" value="Radical SAM enzymes"/>
    <property type="match status" value="1"/>
</dbReference>
<keyword evidence="3" id="KW-0949">S-adenosyl-L-methionine</keyword>
<dbReference type="InterPro" id="IPR013785">
    <property type="entry name" value="Aldolase_TIM"/>
</dbReference>
<dbReference type="AlphaFoldDB" id="A0A0W8G6F9"/>
<dbReference type="GO" id="GO:0051539">
    <property type="term" value="F:4 iron, 4 sulfur cluster binding"/>
    <property type="evidence" value="ECO:0007669"/>
    <property type="project" value="UniProtKB-KW"/>
</dbReference>
<comment type="caution">
    <text evidence="9">The sequence shown here is derived from an EMBL/GenBank/DDBJ whole genome shotgun (WGS) entry which is preliminary data.</text>
</comment>
<dbReference type="InterPro" id="IPR007197">
    <property type="entry name" value="rSAM"/>
</dbReference>
<evidence type="ECO:0000256" key="5">
    <source>
        <dbReference type="ARBA" id="ARBA00023002"/>
    </source>
</evidence>
<keyword evidence="7" id="KW-0411">Iron-sulfur</keyword>
<proteinExistence type="predicted"/>
<dbReference type="SFLD" id="SFLDS00029">
    <property type="entry name" value="Radical_SAM"/>
    <property type="match status" value="1"/>
</dbReference>